<dbReference type="PANTHER" id="PTHR43273:SF3">
    <property type="entry name" value="ANAEROBIC SULFATASE-MATURATING ENZYME HOMOLOG ASLB-RELATED"/>
    <property type="match status" value="1"/>
</dbReference>
<protein>
    <recommendedName>
        <fullName evidence="8">Radical SAM core domain-containing protein</fullName>
    </recommendedName>
</protein>
<evidence type="ECO:0000256" key="2">
    <source>
        <dbReference type="ARBA" id="ARBA00022485"/>
    </source>
</evidence>
<keyword evidence="2" id="KW-0004">4Fe-4S</keyword>
<dbReference type="PROSITE" id="PS51918">
    <property type="entry name" value="RADICAL_SAM"/>
    <property type="match status" value="1"/>
</dbReference>
<feature type="domain" description="Radical SAM core" evidence="8">
    <location>
        <begin position="6"/>
        <end position="239"/>
    </location>
</feature>
<evidence type="ECO:0000256" key="4">
    <source>
        <dbReference type="ARBA" id="ARBA00022723"/>
    </source>
</evidence>
<dbReference type="EMBL" id="QJTK01000016">
    <property type="protein sequence ID" value="PYF07708.1"/>
    <property type="molecule type" value="Genomic_DNA"/>
</dbReference>
<gene>
    <name evidence="9" type="ORF">C8J30_11634</name>
</gene>
<dbReference type="Pfam" id="PF04055">
    <property type="entry name" value="Radical_SAM"/>
    <property type="match status" value="1"/>
</dbReference>
<dbReference type="Proteomes" id="UP000247727">
    <property type="component" value="Unassembled WGS sequence"/>
</dbReference>
<evidence type="ECO:0000259" key="8">
    <source>
        <dbReference type="PROSITE" id="PS51918"/>
    </source>
</evidence>
<comment type="similarity">
    <text evidence="7">Belongs to the radical SAM superfamily. Anaerobic sulfatase-maturating enzyme family.</text>
</comment>
<dbReference type="OrthoDB" id="9782387at2"/>
<keyword evidence="6" id="KW-0411">Iron-sulfur</keyword>
<dbReference type="GO" id="GO:0016491">
    <property type="term" value="F:oxidoreductase activity"/>
    <property type="evidence" value="ECO:0007669"/>
    <property type="project" value="InterPro"/>
</dbReference>
<evidence type="ECO:0000313" key="9">
    <source>
        <dbReference type="EMBL" id="PYF07708.1"/>
    </source>
</evidence>
<evidence type="ECO:0000256" key="7">
    <source>
        <dbReference type="ARBA" id="ARBA00023601"/>
    </source>
</evidence>
<dbReference type="SFLD" id="SFLDF00285">
    <property type="entry name" value="anaerobic_Ser-type_sulfatase-m"/>
    <property type="match status" value="1"/>
</dbReference>
<dbReference type="CDD" id="cd21120">
    <property type="entry name" value="SPASM_anSME"/>
    <property type="match status" value="1"/>
</dbReference>
<dbReference type="SFLD" id="SFLDG01386">
    <property type="entry name" value="main_SPASM_domain-containing"/>
    <property type="match status" value="1"/>
</dbReference>
<dbReference type="InterPro" id="IPR007197">
    <property type="entry name" value="rSAM"/>
</dbReference>
<dbReference type="NCBIfam" id="TIGR04085">
    <property type="entry name" value="rSAM_more_4Fe4S"/>
    <property type="match status" value="1"/>
</dbReference>
<proteinExistence type="inferred from homology"/>
<dbReference type="GO" id="GO:0051539">
    <property type="term" value="F:4 iron, 4 sulfur cluster binding"/>
    <property type="evidence" value="ECO:0007669"/>
    <property type="project" value="UniProtKB-KW"/>
</dbReference>
<dbReference type="InterPro" id="IPR013785">
    <property type="entry name" value="Aldolase_TIM"/>
</dbReference>
<dbReference type="NCBIfam" id="TIGR03942">
    <property type="entry name" value="sulfatase_rSAM"/>
    <property type="match status" value="1"/>
</dbReference>
<dbReference type="SUPFAM" id="SSF102114">
    <property type="entry name" value="Radical SAM enzymes"/>
    <property type="match status" value="1"/>
</dbReference>
<dbReference type="CDD" id="cd01335">
    <property type="entry name" value="Radical_SAM"/>
    <property type="match status" value="1"/>
</dbReference>
<evidence type="ECO:0000256" key="3">
    <source>
        <dbReference type="ARBA" id="ARBA00022691"/>
    </source>
</evidence>
<evidence type="ECO:0000256" key="5">
    <source>
        <dbReference type="ARBA" id="ARBA00023004"/>
    </source>
</evidence>
<evidence type="ECO:0000256" key="1">
    <source>
        <dbReference type="ARBA" id="ARBA00001966"/>
    </source>
</evidence>
<dbReference type="InterPro" id="IPR023867">
    <property type="entry name" value="Sulphatase_maturase_rSAM"/>
</dbReference>
<dbReference type="Gene3D" id="3.20.20.70">
    <property type="entry name" value="Aldolase class I"/>
    <property type="match status" value="1"/>
</dbReference>
<dbReference type="InterPro" id="IPR058240">
    <property type="entry name" value="rSAM_sf"/>
</dbReference>
<keyword evidence="4" id="KW-0479">Metal-binding</keyword>
<sequence>MSSLRRPPPAHPFHVMAKPIGPRCNLACDYCYYLEKEAMFPVGHRFRMDDAVLGRFVADYIASQSAAGLREISFAWQGGEPMLMGLEWFRRLVALQTRLCPPGYRISNLIQTNGTLISEAWASFFAEQDFLVGLSLDGPPDMHDAARPDRRGRPSSSSVLRGLDRLQRAGVRVNLLTVVSQANVADPVAVYRYLAGLGPEFLQFIPAHERLLPDGRRAGAPGRGDKGAVLAPFCITGAEYGRFLCAIFDDWIARDVGRIFVQHFDEMLGLLLGEPAGLCVFAETCGTALALEQDGGLFACDHYVYPEFRLGNIKARPVGELAALPKARSFGKDKQAGLCATCRACDWRFACNGGCPKHRTAPEPGGPGRINHFCDGYRMFLSHAAPSLRRMGALITSGRPAAAIMAEPR</sequence>
<keyword evidence="3" id="KW-0949">S-adenosyl-L-methionine</keyword>
<keyword evidence="10" id="KW-1185">Reference proteome</keyword>
<keyword evidence="5" id="KW-0408">Iron</keyword>
<accession>A0A318TXH4</accession>
<comment type="caution">
    <text evidence="9">The sequence shown here is derived from an EMBL/GenBank/DDBJ whole genome shotgun (WGS) entry which is preliminary data.</text>
</comment>
<organism evidence="9 10">
    <name type="scientific">Rhodobacter viridis</name>
    <dbReference type="NCBI Taxonomy" id="1054202"/>
    <lineage>
        <taxon>Bacteria</taxon>
        <taxon>Pseudomonadati</taxon>
        <taxon>Pseudomonadota</taxon>
        <taxon>Alphaproteobacteria</taxon>
        <taxon>Rhodobacterales</taxon>
        <taxon>Rhodobacter group</taxon>
        <taxon>Rhodobacter</taxon>
    </lineage>
</organism>
<dbReference type="SFLD" id="SFLDS00029">
    <property type="entry name" value="Radical_SAM"/>
    <property type="match status" value="1"/>
</dbReference>
<dbReference type="Pfam" id="PF13186">
    <property type="entry name" value="SPASM"/>
    <property type="match status" value="1"/>
</dbReference>
<dbReference type="SFLD" id="SFLDG01067">
    <property type="entry name" value="SPASM/twitch_domain_containing"/>
    <property type="match status" value="1"/>
</dbReference>
<dbReference type="GO" id="GO:0046872">
    <property type="term" value="F:metal ion binding"/>
    <property type="evidence" value="ECO:0007669"/>
    <property type="project" value="UniProtKB-KW"/>
</dbReference>
<name>A0A318TXH4_9RHOB</name>
<dbReference type="InterPro" id="IPR034491">
    <property type="entry name" value="Anaerob_Ser_sulfatase-maturase"/>
</dbReference>
<comment type="cofactor">
    <cofactor evidence="1">
        <name>[4Fe-4S] cluster</name>
        <dbReference type="ChEBI" id="CHEBI:49883"/>
    </cofactor>
</comment>
<reference evidence="9 10" key="1">
    <citation type="submission" date="2018-06" db="EMBL/GenBank/DDBJ databases">
        <title>Genomic Encyclopedia of Type Strains, Phase III (KMG-III): the genomes of soil and plant-associated and newly described type strains.</title>
        <authorList>
            <person name="Whitman W."/>
        </authorList>
    </citation>
    <scope>NUCLEOTIDE SEQUENCE [LARGE SCALE GENOMIC DNA]</scope>
    <source>
        <strain evidence="9 10">JA737</strain>
    </source>
</reference>
<dbReference type="AlphaFoldDB" id="A0A318TXH4"/>
<dbReference type="InterPro" id="IPR047207">
    <property type="entry name" value="SPASM_anSME"/>
</dbReference>
<dbReference type="SFLD" id="SFLDG01072">
    <property type="entry name" value="dehydrogenase_like"/>
    <property type="match status" value="1"/>
</dbReference>
<dbReference type="InterPro" id="IPR023885">
    <property type="entry name" value="4Fe4S-binding_SPASM_dom"/>
</dbReference>
<dbReference type="PANTHER" id="PTHR43273">
    <property type="entry name" value="ANAEROBIC SULFATASE-MATURATING ENZYME HOMOLOG ASLB-RELATED"/>
    <property type="match status" value="1"/>
</dbReference>
<evidence type="ECO:0000313" key="10">
    <source>
        <dbReference type="Proteomes" id="UP000247727"/>
    </source>
</evidence>
<evidence type="ECO:0000256" key="6">
    <source>
        <dbReference type="ARBA" id="ARBA00023014"/>
    </source>
</evidence>